<evidence type="ECO:0000313" key="2">
    <source>
        <dbReference type="EMBL" id="KZP09752.1"/>
    </source>
</evidence>
<feature type="region of interest" description="Disordered" evidence="1">
    <location>
        <begin position="61"/>
        <end position="396"/>
    </location>
</feature>
<dbReference type="AlphaFoldDB" id="A0A165YNP3"/>
<feature type="region of interest" description="Disordered" evidence="1">
    <location>
        <begin position="871"/>
        <end position="979"/>
    </location>
</feature>
<feature type="region of interest" description="Disordered" evidence="1">
    <location>
        <begin position="549"/>
        <end position="572"/>
    </location>
</feature>
<feature type="compositionally biased region" description="Low complexity" evidence="1">
    <location>
        <begin position="364"/>
        <end position="375"/>
    </location>
</feature>
<proteinExistence type="predicted"/>
<dbReference type="OrthoDB" id="2662900at2759"/>
<feature type="compositionally biased region" description="Polar residues" evidence="1">
    <location>
        <begin position="469"/>
        <end position="490"/>
    </location>
</feature>
<dbReference type="EMBL" id="KV417693">
    <property type="protein sequence ID" value="KZP09752.1"/>
    <property type="molecule type" value="Genomic_DNA"/>
</dbReference>
<feature type="compositionally biased region" description="Low complexity" evidence="1">
    <location>
        <begin position="131"/>
        <end position="152"/>
    </location>
</feature>
<organism evidence="2 3">
    <name type="scientific">Athelia psychrophila</name>
    <dbReference type="NCBI Taxonomy" id="1759441"/>
    <lineage>
        <taxon>Eukaryota</taxon>
        <taxon>Fungi</taxon>
        <taxon>Dikarya</taxon>
        <taxon>Basidiomycota</taxon>
        <taxon>Agaricomycotina</taxon>
        <taxon>Agaricomycetes</taxon>
        <taxon>Agaricomycetidae</taxon>
        <taxon>Atheliales</taxon>
        <taxon>Atheliaceae</taxon>
        <taxon>Athelia</taxon>
    </lineage>
</organism>
<gene>
    <name evidence="2" type="ORF">FIBSPDRAFT_963702</name>
</gene>
<feature type="compositionally biased region" description="Basic and acidic residues" evidence="1">
    <location>
        <begin position="32"/>
        <end position="45"/>
    </location>
</feature>
<feature type="region of interest" description="Disordered" evidence="1">
    <location>
        <begin position="1"/>
        <end position="45"/>
    </location>
</feature>
<feature type="compositionally biased region" description="Acidic residues" evidence="1">
    <location>
        <begin position="874"/>
        <end position="910"/>
    </location>
</feature>
<feature type="region of interest" description="Disordered" evidence="1">
    <location>
        <begin position="465"/>
        <end position="491"/>
    </location>
</feature>
<evidence type="ECO:0000256" key="1">
    <source>
        <dbReference type="SAM" id="MobiDB-lite"/>
    </source>
</evidence>
<feature type="compositionally biased region" description="Acidic residues" evidence="1">
    <location>
        <begin position="297"/>
        <end position="309"/>
    </location>
</feature>
<name>A0A165YNP3_9AGAM</name>
<sequence length="979" mass="105162">MPITRASNADKHPGLAVTADVKPRRSSQQVAADREAKEREKEAKKTAKLYAEVVKGERLNKVTTNVTAEDASYATPVAPRASSKRKARPLQRTESVLDLQPERNAPTSMTMPPPPLPASKPVKQVKKQDTSAKAASAGTKSKSAPAGAKASTLPVEVAGSSAPAKPEVQPGEGAGATAPTKPKKCRADNAGPAPAKASDETVKSRPKPVMILRPTAPSLTDDVEMAPAGTNIPERAMKYYGGLPANDPPPPGPQPARTASGGSKPHHVPPMPKPTAAGGRTGVGAPGPSRSKVPEVAPEDDSATEDDSQAPEPQGANDNSVTEDDSQAFSPGEEDSETEFSDPQPKKKQKTHEDPKIKGKATNKKLNTNKKQATKVIREGDSSEVEIVAESKKKKPVPKVIVKKEAAPKTSVKKEPVVPPALPVHQKAYRDKMAVGVNSHTYLKEQAGGIWDISSWTADVIPGLKPPTVNRSGTTPSLTTSKSRTATRPPSSVALRASVFTNIVRVSGTAEDSTHEKGALSDCDKTVGEESEAKKCSPIKDGVRLSSNGIVKLEPGTPAPNRTARKPARTTNKSLPEAFQEGTIWKMKVTPSIIKWAGTFPKIFKIPVSSLIPVLEVVCRYYYEDDTITIQDHKHPAVVQMQQRLIDQFRGPMGSAAISVLLAYLAACPLTKTSDVERVSWCKEHLENSKFVYGNTSSPDPVRWKQAYQSGLIIQIFAVYLSAIKNVPWLLGMFPNSDDPSTPHPEPRPALALAVAALERAMTLVADGKITTATIQASKIKGGKLIIADIHPVTRKAHIGSIAFSEGLWGSATKEYCINIAGLRRSDMDKIVLAARRFSRATAGAQNTEESQCALAIPTNEQGARIRIPLNYDSDSDAEEEVEDAGGEHAEDEGIENVDAEDEDSEDEDMQAFPPAEQSDEDIELEKDAHPVEDYGEEEYAGAYRNPYDDDDAMEYEDGHAPEAMEADEDEVHISPAYK</sequence>
<keyword evidence="3" id="KW-1185">Reference proteome</keyword>
<reference evidence="2 3" key="1">
    <citation type="journal article" date="2016" name="Mol. Biol. Evol.">
        <title>Comparative Genomics of Early-Diverging Mushroom-Forming Fungi Provides Insights into the Origins of Lignocellulose Decay Capabilities.</title>
        <authorList>
            <person name="Nagy L.G."/>
            <person name="Riley R."/>
            <person name="Tritt A."/>
            <person name="Adam C."/>
            <person name="Daum C."/>
            <person name="Floudas D."/>
            <person name="Sun H."/>
            <person name="Yadav J.S."/>
            <person name="Pangilinan J."/>
            <person name="Larsson K.H."/>
            <person name="Matsuura K."/>
            <person name="Barry K."/>
            <person name="Labutti K."/>
            <person name="Kuo R."/>
            <person name="Ohm R.A."/>
            <person name="Bhattacharya S.S."/>
            <person name="Shirouzu T."/>
            <person name="Yoshinaga Y."/>
            <person name="Martin F.M."/>
            <person name="Grigoriev I.V."/>
            <person name="Hibbett D.S."/>
        </authorList>
    </citation>
    <scope>NUCLEOTIDE SEQUENCE [LARGE SCALE GENOMIC DNA]</scope>
    <source>
        <strain evidence="2 3">CBS 109695</strain>
    </source>
</reference>
<feature type="compositionally biased region" description="Acidic residues" evidence="1">
    <location>
        <begin position="321"/>
        <end position="340"/>
    </location>
</feature>
<protein>
    <submittedName>
        <fullName evidence="2">Uncharacterized protein</fullName>
    </submittedName>
</protein>
<dbReference type="Proteomes" id="UP000076532">
    <property type="component" value="Unassembled WGS sequence"/>
</dbReference>
<accession>A0A165YNP3</accession>
<evidence type="ECO:0000313" key="3">
    <source>
        <dbReference type="Proteomes" id="UP000076532"/>
    </source>
</evidence>